<evidence type="ECO:0000313" key="11">
    <source>
        <dbReference type="Proteomes" id="UP000002420"/>
    </source>
</evidence>
<protein>
    <recommendedName>
        <fullName evidence="7">protein-secreting ATPase</fullName>
        <ecNumber evidence="7">7.4.2.8</ecNumber>
    </recommendedName>
</protein>
<dbReference type="PANTHER" id="PTHR30258">
    <property type="entry name" value="TYPE II SECRETION SYSTEM PROTEIN GSPE-RELATED"/>
    <property type="match status" value="1"/>
</dbReference>
<evidence type="ECO:0000256" key="1">
    <source>
        <dbReference type="ARBA" id="ARBA00006611"/>
    </source>
</evidence>
<keyword evidence="4" id="KW-0067">ATP-binding</keyword>
<proteinExistence type="inferred from homology"/>
<dbReference type="FunFam" id="3.40.50.300:FF:000398">
    <property type="entry name" value="Type IV pilus assembly ATPase PilB"/>
    <property type="match status" value="1"/>
</dbReference>
<dbReference type="CDD" id="cd01129">
    <property type="entry name" value="PulE-GspE-like"/>
    <property type="match status" value="1"/>
</dbReference>
<keyword evidence="2" id="KW-0813">Transport</keyword>
<evidence type="ECO:0000256" key="7">
    <source>
        <dbReference type="ARBA" id="ARBA00024382"/>
    </source>
</evidence>
<dbReference type="HOGENOM" id="CLU_013446_10_6_7"/>
<dbReference type="Proteomes" id="UP000002420">
    <property type="component" value="Chromosome"/>
</dbReference>
<dbReference type="InterPro" id="IPR007831">
    <property type="entry name" value="T2SS_GspE_N"/>
</dbReference>
<dbReference type="EC" id="7.4.2.8" evidence="7"/>
<dbReference type="PROSITE" id="PS00662">
    <property type="entry name" value="T2SP_E"/>
    <property type="match status" value="1"/>
</dbReference>
<dbReference type="GO" id="GO:0005524">
    <property type="term" value="F:ATP binding"/>
    <property type="evidence" value="ECO:0007669"/>
    <property type="project" value="UniProtKB-KW"/>
</dbReference>
<keyword evidence="11" id="KW-1185">Reference proteome</keyword>
<comment type="catalytic activity">
    <reaction evidence="8">
        <text>ATP + H2O + cellular proteinSide 1 = ADP + phosphate + cellular proteinSide 2.</text>
        <dbReference type="EC" id="7.4.2.8"/>
    </reaction>
</comment>
<dbReference type="InterPro" id="IPR027417">
    <property type="entry name" value="P-loop_NTPase"/>
</dbReference>
<dbReference type="NCBIfam" id="TIGR02533">
    <property type="entry name" value="type_II_gspE"/>
    <property type="match status" value="1"/>
</dbReference>
<dbReference type="SUPFAM" id="SSF160246">
    <property type="entry name" value="EspE N-terminal domain-like"/>
    <property type="match status" value="1"/>
</dbReference>
<gene>
    <name evidence="10" type="ordered locus">Glov_1280</name>
</gene>
<comment type="similarity">
    <text evidence="1">Belongs to the GSP E family.</text>
</comment>
<evidence type="ECO:0000256" key="5">
    <source>
        <dbReference type="ARBA" id="ARBA00022927"/>
    </source>
</evidence>
<dbReference type="AlphaFoldDB" id="B3E7M0"/>
<evidence type="ECO:0000256" key="8">
    <source>
        <dbReference type="ARBA" id="ARBA00034006"/>
    </source>
</evidence>
<evidence type="ECO:0000256" key="4">
    <source>
        <dbReference type="ARBA" id="ARBA00022840"/>
    </source>
</evidence>
<evidence type="ECO:0000313" key="10">
    <source>
        <dbReference type="EMBL" id="ACD95002.1"/>
    </source>
</evidence>
<dbReference type="Gene3D" id="3.40.50.300">
    <property type="entry name" value="P-loop containing nucleotide triphosphate hydrolases"/>
    <property type="match status" value="1"/>
</dbReference>
<evidence type="ECO:0000256" key="3">
    <source>
        <dbReference type="ARBA" id="ARBA00022741"/>
    </source>
</evidence>
<organism evidence="10 11">
    <name type="scientific">Trichlorobacter lovleyi (strain ATCC BAA-1151 / DSM 17278 / SZ)</name>
    <name type="common">Geobacter lovleyi</name>
    <dbReference type="NCBI Taxonomy" id="398767"/>
    <lineage>
        <taxon>Bacteria</taxon>
        <taxon>Pseudomonadati</taxon>
        <taxon>Thermodesulfobacteriota</taxon>
        <taxon>Desulfuromonadia</taxon>
        <taxon>Geobacterales</taxon>
        <taxon>Geobacteraceae</taxon>
        <taxon>Trichlorobacter</taxon>
    </lineage>
</organism>
<feature type="domain" description="Bacterial type II secretion system protein E" evidence="9">
    <location>
        <begin position="341"/>
        <end position="355"/>
    </location>
</feature>
<dbReference type="InterPro" id="IPR003593">
    <property type="entry name" value="AAA+_ATPase"/>
</dbReference>
<reference evidence="10 11" key="1">
    <citation type="submission" date="2008-05" db="EMBL/GenBank/DDBJ databases">
        <title>Complete sequence of chromosome of Geobacter lovleyi SZ.</title>
        <authorList>
            <consortium name="US DOE Joint Genome Institute"/>
            <person name="Lucas S."/>
            <person name="Copeland A."/>
            <person name="Lapidus A."/>
            <person name="Glavina del Rio T."/>
            <person name="Dalin E."/>
            <person name="Tice H."/>
            <person name="Bruce D."/>
            <person name="Goodwin L."/>
            <person name="Pitluck S."/>
            <person name="Chertkov O."/>
            <person name="Meincke L."/>
            <person name="Brettin T."/>
            <person name="Detter J.C."/>
            <person name="Han C."/>
            <person name="Tapia R."/>
            <person name="Kuske C.R."/>
            <person name="Schmutz J."/>
            <person name="Larimer F."/>
            <person name="Land M."/>
            <person name="Hauser L."/>
            <person name="Kyrpides N."/>
            <person name="Mikhailova N."/>
            <person name="Sung Y."/>
            <person name="Fletcher K.E."/>
            <person name="Ritalahti K.M."/>
            <person name="Loeffler F.E."/>
            <person name="Richardson P."/>
        </authorList>
    </citation>
    <scope>NUCLEOTIDE SEQUENCE [LARGE SCALE GENOMIC DNA]</scope>
    <source>
        <strain evidence="11">ATCC BAA-1151 / DSM 17278 / SZ</strain>
    </source>
</reference>
<dbReference type="GO" id="GO:0005886">
    <property type="term" value="C:plasma membrane"/>
    <property type="evidence" value="ECO:0007669"/>
    <property type="project" value="TreeGrafter"/>
</dbReference>
<dbReference type="Pfam" id="PF05157">
    <property type="entry name" value="MshEN"/>
    <property type="match status" value="1"/>
</dbReference>
<evidence type="ECO:0000256" key="6">
    <source>
        <dbReference type="ARBA" id="ARBA00022967"/>
    </source>
</evidence>
<dbReference type="OrthoDB" id="9805147at2"/>
<dbReference type="InterPro" id="IPR037257">
    <property type="entry name" value="T2SS_E_N_sf"/>
</dbReference>
<dbReference type="PANTHER" id="PTHR30258:SF2">
    <property type="entry name" value="COMG OPERON PROTEIN 1"/>
    <property type="match status" value="1"/>
</dbReference>
<dbReference type="EMBL" id="CP001089">
    <property type="protein sequence ID" value="ACD95002.1"/>
    <property type="molecule type" value="Genomic_DNA"/>
</dbReference>
<sequence>MSPEHALDNLKTAAERLNLPFLERIDDQQANSSLLARLPLAFARSKLLLPLQEKEDRLLLAVANPTDLLAQDEVAKLYNLPLSVLVVPPDELLAAINRLYSRTAGSAREVVENLADEDLSVIATELAHPKDLLDLSDEAPVIRLLNAILFQAVKERASDIHIEPFERTLDVRFRVDGILHQVLEPPKVLQEALVSRVKIMAALNIAEKRLPQDGRFKVLVAGHEVDIRVSIIPTFFGERTVLRLLDRHKGILSLTDIGFSERDRDTMQRLISRSSGIILVTGPTGSGKTTTLYAAVSRLNRQEKNLITIEDPIEYQLSGVGQIQVNPKIDLTFANGLRSILRQDPDIIMVGEIRDAETAEIAMQASLTGHLVLSTLHTNDAATAVTRLMDMGIEPFMVASSLAGILAQRLVRTICPHCRESYRPEQPVEGLPELLYRGRGCDHCFGQGTLGRTGIYELLTIDSELCSMITRQAPAGEIKEYAISCGMRTLREDGFAKVAAGITTLEEVLRVTQEEYVDLPV</sequence>
<dbReference type="GO" id="GO:0008564">
    <property type="term" value="F:protein-exporting ATPase activity"/>
    <property type="evidence" value="ECO:0007669"/>
    <property type="project" value="UniProtKB-EC"/>
</dbReference>
<evidence type="ECO:0000259" key="9">
    <source>
        <dbReference type="PROSITE" id="PS00662"/>
    </source>
</evidence>
<dbReference type="RefSeq" id="WP_012469350.1">
    <property type="nucleotide sequence ID" value="NC_010814.1"/>
</dbReference>
<dbReference type="GO" id="GO:0015627">
    <property type="term" value="C:type II protein secretion system complex"/>
    <property type="evidence" value="ECO:0007669"/>
    <property type="project" value="InterPro"/>
</dbReference>
<dbReference type="Pfam" id="PF00437">
    <property type="entry name" value="T2SSE"/>
    <property type="match status" value="1"/>
</dbReference>
<dbReference type="eggNOG" id="COG2804">
    <property type="taxonomic scope" value="Bacteria"/>
</dbReference>
<dbReference type="GO" id="GO:0015628">
    <property type="term" value="P:protein secretion by the type II secretion system"/>
    <property type="evidence" value="ECO:0007669"/>
    <property type="project" value="InterPro"/>
</dbReference>
<dbReference type="Gene3D" id="3.30.300.160">
    <property type="entry name" value="Type II secretion system, protein E, N-terminal domain"/>
    <property type="match status" value="1"/>
</dbReference>
<name>B3E7M0_TRIL1</name>
<dbReference type="KEGG" id="glo:Glov_1280"/>
<keyword evidence="6" id="KW-1278">Translocase</keyword>
<dbReference type="FunFam" id="3.30.450.90:FF:000001">
    <property type="entry name" value="Type II secretion system ATPase GspE"/>
    <property type="match status" value="1"/>
</dbReference>
<evidence type="ECO:0000256" key="2">
    <source>
        <dbReference type="ARBA" id="ARBA00022448"/>
    </source>
</evidence>
<keyword evidence="5" id="KW-0653">Protein transport</keyword>
<dbReference type="SUPFAM" id="SSF52540">
    <property type="entry name" value="P-loop containing nucleoside triphosphate hydrolases"/>
    <property type="match status" value="1"/>
</dbReference>
<accession>B3E7M0</accession>
<dbReference type="InterPro" id="IPR013369">
    <property type="entry name" value="T2SS_GspE"/>
</dbReference>
<dbReference type="GO" id="GO:0016887">
    <property type="term" value="F:ATP hydrolysis activity"/>
    <property type="evidence" value="ECO:0007669"/>
    <property type="project" value="TreeGrafter"/>
</dbReference>
<dbReference type="STRING" id="398767.Glov_1280"/>
<dbReference type="Gene3D" id="3.30.450.90">
    <property type="match status" value="1"/>
</dbReference>
<dbReference type="SMART" id="SM00382">
    <property type="entry name" value="AAA"/>
    <property type="match status" value="1"/>
</dbReference>
<dbReference type="InterPro" id="IPR001482">
    <property type="entry name" value="T2SS/T4SS_dom"/>
</dbReference>
<keyword evidence="3" id="KW-0547">Nucleotide-binding</keyword>